<dbReference type="InterPro" id="IPR001841">
    <property type="entry name" value="Znf_RING"/>
</dbReference>
<dbReference type="InterPro" id="IPR013083">
    <property type="entry name" value="Znf_RING/FYVE/PHD"/>
</dbReference>
<evidence type="ECO:0000256" key="1">
    <source>
        <dbReference type="PROSITE-ProRule" id="PRU00175"/>
    </source>
</evidence>
<dbReference type="GO" id="GO:0061630">
    <property type="term" value="F:ubiquitin protein ligase activity"/>
    <property type="evidence" value="ECO:0007669"/>
    <property type="project" value="TreeGrafter"/>
</dbReference>
<feature type="domain" description="RING-type" evidence="2">
    <location>
        <begin position="171"/>
        <end position="211"/>
    </location>
</feature>
<sequence length="218" mass="24889">MSMAQQFQESPTNSNNGRVISYPEKVYLTVIATAKCQIKLWRLWCVLFRDFFATEKFAENCIKILLKKVGIVPQTFFNGYGCDMIDKLSGMLRALTLQRRGVDTDYMCVFIMVSKGCCSYNIVSDPYFFYTQKVPSRELVRRMAWEGGEFSLPAGSATLRRVEVQDKEENCVICLEGFNSGHASRLPCSHICHFDCILEWFVQSGTCPLCRFPCNLPS</sequence>
<dbReference type="Proteomes" id="UP001367508">
    <property type="component" value="Unassembled WGS sequence"/>
</dbReference>
<proteinExistence type="predicted"/>
<keyword evidence="4" id="KW-1185">Reference proteome</keyword>
<keyword evidence="1" id="KW-0862">Zinc</keyword>
<name>A0AAN9QR02_CANGL</name>
<organism evidence="3 4">
    <name type="scientific">Canavalia gladiata</name>
    <name type="common">Sword bean</name>
    <name type="synonym">Dolichos gladiatus</name>
    <dbReference type="NCBI Taxonomy" id="3824"/>
    <lineage>
        <taxon>Eukaryota</taxon>
        <taxon>Viridiplantae</taxon>
        <taxon>Streptophyta</taxon>
        <taxon>Embryophyta</taxon>
        <taxon>Tracheophyta</taxon>
        <taxon>Spermatophyta</taxon>
        <taxon>Magnoliopsida</taxon>
        <taxon>eudicotyledons</taxon>
        <taxon>Gunneridae</taxon>
        <taxon>Pentapetalae</taxon>
        <taxon>rosids</taxon>
        <taxon>fabids</taxon>
        <taxon>Fabales</taxon>
        <taxon>Fabaceae</taxon>
        <taxon>Papilionoideae</taxon>
        <taxon>50 kb inversion clade</taxon>
        <taxon>NPAAA clade</taxon>
        <taxon>indigoferoid/millettioid clade</taxon>
        <taxon>Phaseoleae</taxon>
        <taxon>Canavalia</taxon>
    </lineage>
</organism>
<protein>
    <recommendedName>
        <fullName evidence="2">RING-type domain-containing protein</fullName>
    </recommendedName>
</protein>
<evidence type="ECO:0000313" key="4">
    <source>
        <dbReference type="Proteomes" id="UP001367508"/>
    </source>
</evidence>
<dbReference type="PROSITE" id="PS50089">
    <property type="entry name" value="ZF_RING_2"/>
    <property type="match status" value="1"/>
</dbReference>
<comment type="caution">
    <text evidence="3">The sequence shown here is derived from an EMBL/GenBank/DDBJ whole genome shotgun (WGS) entry which is preliminary data.</text>
</comment>
<dbReference type="SMART" id="SM00184">
    <property type="entry name" value="RING"/>
    <property type="match status" value="1"/>
</dbReference>
<dbReference type="SUPFAM" id="SSF57850">
    <property type="entry name" value="RING/U-box"/>
    <property type="match status" value="1"/>
</dbReference>
<evidence type="ECO:0000313" key="3">
    <source>
        <dbReference type="EMBL" id="KAK7340188.1"/>
    </source>
</evidence>
<dbReference type="GO" id="GO:0006511">
    <property type="term" value="P:ubiquitin-dependent protein catabolic process"/>
    <property type="evidence" value="ECO:0007669"/>
    <property type="project" value="TreeGrafter"/>
</dbReference>
<dbReference type="InterPro" id="IPR051826">
    <property type="entry name" value="E3_ubiquitin-ligase_domain"/>
</dbReference>
<evidence type="ECO:0000259" key="2">
    <source>
        <dbReference type="PROSITE" id="PS50089"/>
    </source>
</evidence>
<accession>A0AAN9QR02</accession>
<keyword evidence="1" id="KW-0479">Metal-binding</keyword>
<dbReference type="PANTHER" id="PTHR22765">
    <property type="entry name" value="RING FINGER AND PROTEASE ASSOCIATED DOMAIN-CONTAINING"/>
    <property type="match status" value="1"/>
</dbReference>
<dbReference type="EMBL" id="JAYMYQ010000004">
    <property type="protein sequence ID" value="KAK7340188.1"/>
    <property type="molecule type" value="Genomic_DNA"/>
</dbReference>
<dbReference type="Pfam" id="PF13639">
    <property type="entry name" value="zf-RING_2"/>
    <property type="match status" value="1"/>
</dbReference>
<keyword evidence="1" id="KW-0863">Zinc-finger</keyword>
<dbReference type="Gene3D" id="3.30.40.10">
    <property type="entry name" value="Zinc/RING finger domain, C3HC4 (zinc finger)"/>
    <property type="match status" value="1"/>
</dbReference>
<dbReference type="GO" id="GO:0008270">
    <property type="term" value="F:zinc ion binding"/>
    <property type="evidence" value="ECO:0007669"/>
    <property type="project" value="UniProtKB-KW"/>
</dbReference>
<dbReference type="AlphaFoldDB" id="A0AAN9QR02"/>
<reference evidence="3 4" key="1">
    <citation type="submission" date="2024-01" db="EMBL/GenBank/DDBJ databases">
        <title>The genomes of 5 underutilized Papilionoideae crops provide insights into root nodulation and disease resistanc.</title>
        <authorList>
            <person name="Jiang F."/>
        </authorList>
    </citation>
    <scope>NUCLEOTIDE SEQUENCE [LARGE SCALE GENOMIC DNA]</scope>
    <source>
        <strain evidence="3">LVBAO_FW01</strain>
        <tissue evidence="3">Leaves</tissue>
    </source>
</reference>
<gene>
    <name evidence="3" type="ORF">VNO77_20884</name>
</gene>